<keyword evidence="1" id="KW-1133">Transmembrane helix</keyword>
<sequence length="71" mass="7773">MNPLIPAVSDVLWALVFILNLVLVVVALVSLARDNDKRGWVTTVLMIFILPIVGPIVSLIAARLRRATPAR</sequence>
<dbReference type="Proteomes" id="UP000464507">
    <property type="component" value="Chromosome"/>
</dbReference>
<dbReference type="EMBL" id="CP017146">
    <property type="protein sequence ID" value="QHO69558.1"/>
    <property type="molecule type" value="Genomic_DNA"/>
</dbReference>
<keyword evidence="3" id="KW-1185">Reference proteome</keyword>
<reference evidence="2 3" key="1">
    <citation type="submission" date="2016-09" db="EMBL/GenBank/DDBJ databases">
        <title>Complete genome sequence of microbes from the polar regions.</title>
        <authorList>
            <person name="Liao L."/>
            <person name="Chen B."/>
        </authorList>
    </citation>
    <scope>NUCLEOTIDE SEQUENCE [LARGE SCALE GENOMIC DNA]</scope>
    <source>
        <strain evidence="2 3">ZS314</strain>
    </source>
</reference>
<feature type="transmembrane region" description="Helical" evidence="1">
    <location>
        <begin position="39"/>
        <end position="62"/>
    </location>
</feature>
<protein>
    <recommendedName>
        <fullName evidence="4">Cardiolipin synthase N-terminal domain-containing protein</fullName>
    </recommendedName>
</protein>
<evidence type="ECO:0008006" key="4">
    <source>
        <dbReference type="Google" id="ProtNLM"/>
    </source>
</evidence>
<name>A0A7L5AGB2_9MICO</name>
<gene>
    <name evidence="2" type="ORF">BHD05_07800</name>
</gene>
<feature type="transmembrane region" description="Helical" evidence="1">
    <location>
        <begin position="12"/>
        <end position="33"/>
    </location>
</feature>
<evidence type="ECO:0000256" key="1">
    <source>
        <dbReference type="SAM" id="Phobius"/>
    </source>
</evidence>
<dbReference type="AlphaFoldDB" id="A0A7L5AGB2"/>
<dbReference type="RefSeq" id="WP_161885932.1">
    <property type="nucleotide sequence ID" value="NZ_CP017146.1"/>
</dbReference>
<accession>A0A7L5AGB2</accession>
<evidence type="ECO:0000313" key="3">
    <source>
        <dbReference type="Proteomes" id="UP000464507"/>
    </source>
</evidence>
<keyword evidence="1" id="KW-0472">Membrane</keyword>
<evidence type="ECO:0000313" key="2">
    <source>
        <dbReference type="EMBL" id="QHO69558.1"/>
    </source>
</evidence>
<keyword evidence="1" id="KW-0812">Transmembrane</keyword>
<proteinExistence type="predicted"/>
<organism evidence="2 3">
    <name type="scientific">Marisediminicola antarctica</name>
    <dbReference type="NCBI Taxonomy" id="674079"/>
    <lineage>
        <taxon>Bacteria</taxon>
        <taxon>Bacillati</taxon>
        <taxon>Actinomycetota</taxon>
        <taxon>Actinomycetes</taxon>
        <taxon>Micrococcales</taxon>
        <taxon>Microbacteriaceae</taxon>
        <taxon>Marisediminicola</taxon>
    </lineage>
</organism>
<dbReference type="KEGG" id="mant:BHD05_07800"/>